<accession>A0A0L8I8X9</accession>
<evidence type="ECO:0000313" key="2">
    <source>
        <dbReference type="EMBL" id="KOF97907.1"/>
    </source>
</evidence>
<evidence type="ECO:0000256" key="1">
    <source>
        <dbReference type="SAM" id="Phobius"/>
    </source>
</evidence>
<feature type="transmembrane region" description="Helical" evidence="1">
    <location>
        <begin position="33"/>
        <end position="52"/>
    </location>
</feature>
<feature type="transmembrane region" description="Helical" evidence="1">
    <location>
        <begin position="6"/>
        <end position="26"/>
    </location>
</feature>
<gene>
    <name evidence="2" type="ORF">OCBIM_22028075mg</name>
</gene>
<name>A0A0L8I8X9_OCTBM</name>
<reference evidence="2" key="1">
    <citation type="submission" date="2015-07" db="EMBL/GenBank/DDBJ databases">
        <title>MeaNS - Measles Nucleotide Surveillance Program.</title>
        <authorList>
            <person name="Tran T."/>
            <person name="Druce J."/>
        </authorList>
    </citation>
    <scope>NUCLEOTIDE SEQUENCE</scope>
    <source>
        <strain evidence="2">UCB-OBI-ISO-001</strain>
        <tissue evidence="2">Gonad</tissue>
    </source>
</reference>
<keyword evidence="1" id="KW-1133">Transmembrane helix</keyword>
<protein>
    <submittedName>
        <fullName evidence="2">Uncharacterized protein</fullName>
    </submittedName>
</protein>
<organism evidence="2">
    <name type="scientific">Octopus bimaculoides</name>
    <name type="common">California two-spotted octopus</name>
    <dbReference type="NCBI Taxonomy" id="37653"/>
    <lineage>
        <taxon>Eukaryota</taxon>
        <taxon>Metazoa</taxon>
        <taxon>Spiralia</taxon>
        <taxon>Lophotrochozoa</taxon>
        <taxon>Mollusca</taxon>
        <taxon>Cephalopoda</taxon>
        <taxon>Coleoidea</taxon>
        <taxon>Octopodiformes</taxon>
        <taxon>Octopoda</taxon>
        <taxon>Incirrata</taxon>
        <taxon>Octopodidae</taxon>
        <taxon>Octopus</taxon>
    </lineage>
</organism>
<dbReference type="EMBL" id="KQ416246">
    <property type="protein sequence ID" value="KOF97907.1"/>
    <property type="molecule type" value="Genomic_DNA"/>
</dbReference>
<proteinExistence type="predicted"/>
<sequence length="54" mass="5790">MWCVSYPSVVLGCYGVVMPGVGTLLVCSVPGVWVIFMFGAIYFINALSVSLFPV</sequence>
<keyword evidence="1" id="KW-0812">Transmembrane</keyword>
<dbReference type="AlphaFoldDB" id="A0A0L8I8X9"/>
<keyword evidence="1" id="KW-0472">Membrane</keyword>